<dbReference type="PANTHER" id="PTHR30419">
    <property type="entry name" value="HTH-TYPE TRANSCRIPTIONAL REGULATOR YBHD"/>
    <property type="match status" value="1"/>
</dbReference>
<comment type="caution">
    <text evidence="7">The sequence shown here is derived from an EMBL/GenBank/DDBJ whole genome shotgun (WGS) entry which is preliminary data.</text>
</comment>
<dbReference type="EMBL" id="JAAGOH010000023">
    <property type="protein sequence ID" value="NDY92864.1"/>
    <property type="molecule type" value="Genomic_DNA"/>
</dbReference>
<evidence type="ECO:0000256" key="1">
    <source>
        <dbReference type="ARBA" id="ARBA00009437"/>
    </source>
</evidence>
<protein>
    <submittedName>
        <fullName evidence="7">LysR family transcriptional regulator</fullName>
    </submittedName>
</protein>
<dbReference type="FunFam" id="1.10.10.10:FF:000001">
    <property type="entry name" value="LysR family transcriptional regulator"/>
    <property type="match status" value="1"/>
</dbReference>
<dbReference type="Gene3D" id="3.40.190.290">
    <property type="match status" value="1"/>
</dbReference>
<dbReference type="PROSITE" id="PS50931">
    <property type="entry name" value="HTH_LYSR"/>
    <property type="match status" value="1"/>
</dbReference>
<evidence type="ECO:0000256" key="5">
    <source>
        <dbReference type="SAM" id="Coils"/>
    </source>
</evidence>
<dbReference type="InterPro" id="IPR005119">
    <property type="entry name" value="LysR_subst-bd"/>
</dbReference>
<gene>
    <name evidence="7" type="ORF">G3A44_16855</name>
</gene>
<feature type="coiled-coil region" evidence="5">
    <location>
        <begin position="77"/>
        <end position="104"/>
    </location>
</feature>
<evidence type="ECO:0000313" key="8">
    <source>
        <dbReference type="Proteomes" id="UP000484255"/>
    </source>
</evidence>
<dbReference type="PRINTS" id="PR00039">
    <property type="entry name" value="HTHLYSR"/>
</dbReference>
<dbReference type="AlphaFoldDB" id="A0A7C9TM05"/>
<dbReference type="PANTHER" id="PTHR30419:SF30">
    <property type="entry name" value="LYSR FAMILY TRANSCRIPTIONAL REGULATOR"/>
    <property type="match status" value="1"/>
</dbReference>
<dbReference type="InterPro" id="IPR050950">
    <property type="entry name" value="HTH-type_LysR_regulators"/>
</dbReference>
<keyword evidence="2" id="KW-0805">Transcription regulation</keyword>
<name>A0A7C9TM05_9BURK</name>
<dbReference type="CDD" id="cd08440">
    <property type="entry name" value="PBP2_LTTR_like_4"/>
    <property type="match status" value="1"/>
</dbReference>
<dbReference type="GO" id="GO:0003700">
    <property type="term" value="F:DNA-binding transcription factor activity"/>
    <property type="evidence" value="ECO:0007669"/>
    <property type="project" value="InterPro"/>
</dbReference>
<dbReference type="Pfam" id="PF03466">
    <property type="entry name" value="LysR_substrate"/>
    <property type="match status" value="1"/>
</dbReference>
<dbReference type="SUPFAM" id="SSF53850">
    <property type="entry name" value="Periplasmic binding protein-like II"/>
    <property type="match status" value="1"/>
</dbReference>
<dbReference type="Gene3D" id="1.10.10.10">
    <property type="entry name" value="Winged helix-like DNA-binding domain superfamily/Winged helix DNA-binding domain"/>
    <property type="match status" value="1"/>
</dbReference>
<dbReference type="Pfam" id="PF00126">
    <property type="entry name" value="HTH_1"/>
    <property type="match status" value="1"/>
</dbReference>
<dbReference type="GO" id="GO:0005829">
    <property type="term" value="C:cytosol"/>
    <property type="evidence" value="ECO:0007669"/>
    <property type="project" value="TreeGrafter"/>
</dbReference>
<organism evidence="7 8">
    <name type="scientific">Ideonella livida</name>
    <dbReference type="NCBI Taxonomy" id="2707176"/>
    <lineage>
        <taxon>Bacteria</taxon>
        <taxon>Pseudomonadati</taxon>
        <taxon>Pseudomonadota</taxon>
        <taxon>Betaproteobacteria</taxon>
        <taxon>Burkholderiales</taxon>
        <taxon>Sphaerotilaceae</taxon>
        <taxon>Ideonella</taxon>
    </lineage>
</organism>
<evidence type="ECO:0000256" key="4">
    <source>
        <dbReference type="ARBA" id="ARBA00023163"/>
    </source>
</evidence>
<comment type="similarity">
    <text evidence="1">Belongs to the LysR transcriptional regulatory family.</text>
</comment>
<keyword evidence="8" id="KW-1185">Reference proteome</keyword>
<dbReference type="InterPro" id="IPR036388">
    <property type="entry name" value="WH-like_DNA-bd_sf"/>
</dbReference>
<dbReference type="InterPro" id="IPR000847">
    <property type="entry name" value="LysR_HTH_N"/>
</dbReference>
<dbReference type="InterPro" id="IPR036390">
    <property type="entry name" value="WH_DNA-bd_sf"/>
</dbReference>
<keyword evidence="4" id="KW-0804">Transcription</keyword>
<evidence type="ECO:0000256" key="2">
    <source>
        <dbReference type="ARBA" id="ARBA00023015"/>
    </source>
</evidence>
<dbReference type="Proteomes" id="UP000484255">
    <property type="component" value="Unassembled WGS sequence"/>
</dbReference>
<keyword evidence="3" id="KW-0238">DNA-binding</keyword>
<dbReference type="GO" id="GO:0003677">
    <property type="term" value="F:DNA binding"/>
    <property type="evidence" value="ECO:0007669"/>
    <property type="project" value="UniProtKB-KW"/>
</dbReference>
<proteinExistence type="inferred from homology"/>
<reference evidence="7 8" key="1">
    <citation type="submission" date="2020-02" db="EMBL/GenBank/DDBJ databases">
        <title>Ideonella bacterium strain TBM-1.</title>
        <authorList>
            <person name="Chen W.-M."/>
        </authorList>
    </citation>
    <scope>NUCLEOTIDE SEQUENCE [LARGE SCALE GENOMIC DNA]</scope>
    <source>
        <strain evidence="7 8">TBM-1</strain>
    </source>
</reference>
<accession>A0A7C9TM05</accession>
<dbReference type="SUPFAM" id="SSF46785">
    <property type="entry name" value="Winged helix' DNA-binding domain"/>
    <property type="match status" value="1"/>
</dbReference>
<keyword evidence="5" id="KW-0175">Coiled coil</keyword>
<feature type="domain" description="HTH lysR-type" evidence="6">
    <location>
        <begin position="13"/>
        <end position="70"/>
    </location>
</feature>
<sequence>MNPLSSSLAGGQLSLRQLRAFLALAQARHFTRAAAACHLSQPAFSALIQQLEAEVGARLFDRTTRSVELTPEGQAFAAGAQRIVDEAEATLALMRERAQGARGRVALALLPSLAAGWLPPVLAAFQARWPGIEVQVADVLSEPCLDRVRQGLADFALAASPATRREDMPELVAEPFCADDFHLVCPVGHPLADPALPAAQLTPQGVAAWPFVHLARTSSVRPCIEAAIHPQALRPVLEVEQLATVAGLVKAGLGVSIVPALTLYQFQDAALATRPLAWPGLSRQIYRVRRRERSLSTAAQALYDWVLAHAPGASP</sequence>
<evidence type="ECO:0000259" key="6">
    <source>
        <dbReference type="PROSITE" id="PS50931"/>
    </source>
</evidence>
<evidence type="ECO:0000256" key="3">
    <source>
        <dbReference type="ARBA" id="ARBA00023125"/>
    </source>
</evidence>
<evidence type="ECO:0000313" key="7">
    <source>
        <dbReference type="EMBL" id="NDY92864.1"/>
    </source>
</evidence>